<comment type="caution">
    <text evidence="3">The sequence shown here is derived from an EMBL/GenBank/DDBJ whole genome shotgun (WGS) entry which is preliminary data.</text>
</comment>
<evidence type="ECO:0000256" key="1">
    <source>
        <dbReference type="ARBA" id="ARBA00023172"/>
    </source>
</evidence>
<dbReference type="GO" id="GO:0006310">
    <property type="term" value="P:DNA recombination"/>
    <property type="evidence" value="ECO:0007669"/>
    <property type="project" value="UniProtKB-KW"/>
</dbReference>
<dbReference type="InterPro" id="IPR002104">
    <property type="entry name" value="Integrase_catalytic"/>
</dbReference>
<accession>A0A8K0FXN1</accession>
<feature type="domain" description="Tyr recombinase" evidence="2">
    <location>
        <begin position="119"/>
        <end position="276"/>
    </location>
</feature>
<proteinExistence type="predicted"/>
<evidence type="ECO:0000313" key="3">
    <source>
        <dbReference type="EMBL" id="KAF2884265.1"/>
    </source>
</evidence>
<dbReference type="AlphaFoldDB" id="A0A8K0FXN1"/>
<keyword evidence="1" id="KW-0233">DNA recombination</keyword>
<dbReference type="EMBL" id="VTPC01090206">
    <property type="protein sequence ID" value="KAF2884265.1"/>
    <property type="molecule type" value="Genomic_DNA"/>
</dbReference>
<dbReference type="GO" id="GO:0003677">
    <property type="term" value="F:DNA binding"/>
    <property type="evidence" value="ECO:0007669"/>
    <property type="project" value="InterPro"/>
</dbReference>
<sequence length="278" mass="32086">MSLQPCLSETESLVLEHHRELHTAFGFKIECLVGAHAYQHPLRVRDTLIWHPTFKKSLFLTLITIQSYIRLPLTPEHDRSMGVFGLRSDKLRYDLTWASAIVLRYLKQQGNGSIFKQMLTCKLVTLLALATGQRVQTLANIEIRNIVRFANRVETKIPMRIKTSRKNRLQPLPSLLLYDEEPSICVAGSIFIYLRNFGNCDRFLLTFRKPYRNATTQSISRWIKRVPEEVVSLRRFLHTVRHAATFAVARKGLTINSIRLTAGWSNNSKTFANFTRDS</sequence>
<reference evidence="3" key="1">
    <citation type="submission" date="2019-08" db="EMBL/GenBank/DDBJ databases">
        <title>The genome of the North American firefly Photinus pyralis.</title>
        <authorList>
            <consortium name="Photinus pyralis genome working group"/>
            <person name="Fallon T.R."/>
            <person name="Sander Lower S.E."/>
            <person name="Weng J.-K."/>
        </authorList>
    </citation>
    <scope>NUCLEOTIDE SEQUENCE</scope>
    <source>
        <strain evidence="3">TRF0915ILg1</strain>
        <tissue evidence="3">Whole body</tissue>
    </source>
</reference>
<evidence type="ECO:0000259" key="2">
    <source>
        <dbReference type="Pfam" id="PF00589"/>
    </source>
</evidence>
<dbReference type="GO" id="GO:0015074">
    <property type="term" value="P:DNA integration"/>
    <property type="evidence" value="ECO:0007669"/>
    <property type="project" value="InterPro"/>
</dbReference>
<dbReference type="SUPFAM" id="SSF56349">
    <property type="entry name" value="DNA breaking-rejoining enzymes"/>
    <property type="match status" value="1"/>
</dbReference>
<gene>
    <name evidence="3" type="ORF">ILUMI_21917</name>
</gene>
<protein>
    <recommendedName>
        <fullName evidence="2">Tyr recombinase domain-containing protein</fullName>
    </recommendedName>
</protein>
<dbReference type="Proteomes" id="UP000801492">
    <property type="component" value="Unassembled WGS sequence"/>
</dbReference>
<organism evidence="3 4">
    <name type="scientific">Ignelater luminosus</name>
    <name type="common">Cucubano</name>
    <name type="synonym">Pyrophorus luminosus</name>
    <dbReference type="NCBI Taxonomy" id="2038154"/>
    <lineage>
        <taxon>Eukaryota</taxon>
        <taxon>Metazoa</taxon>
        <taxon>Ecdysozoa</taxon>
        <taxon>Arthropoda</taxon>
        <taxon>Hexapoda</taxon>
        <taxon>Insecta</taxon>
        <taxon>Pterygota</taxon>
        <taxon>Neoptera</taxon>
        <taxon>Endopterygota</taxon>
        <taxon>Coleoptera</taxon>
        <taxon>Polyphaga</taxon>
        <taxon>Elateriformia</taxon>
        <taxon>Elateroidea</taxon>
        <taxon>Elateridae</taxon>
        <taxon>Agrypninae</taxon>
        <taxon>Pyrophorini</taxon>
        <taxon>Ignelater</taxon>
    </lineage>
</organism>
<dbReference type="Pfam" id="PF00589">
    <property type="entry name" value="Phage_integrase"/>
    <property type="match status" value="1"/>
</dbReference>
<dbReference type="InterPro" id="IPR011010">
    <property type="entry name" value="DNA_brk_join_enz"/>
</dbReference>
<dbReference type="PANTHER" id="PTHR35617:SF3">
    <property type="entry name" value="CORE-BINDING (CB) DOMAIN-CONTAINING PROTEIN"/>
    <property type="match status" value="1"/>
</dbReference>
<evidence type="ECO:0000313" key="4">
    <source>
        <dbReference type="Proteomes" id="UP000801492"/>
    </source>
</evidence>
<keyword evidence="4" id="KW-1185">Reference proteome</keyword>
<dbReference type="Gene3D" id="1.10.443.10">
    <property type="entry name" value="Intergrase catalytic core"/>
    <property type="match status" value="1"/>
</dbReference>
<dbReference type="PANTHER" id="PTHR35617">
    <property type="entry name" value="PHAGE_INTEGRASE DOMAIN-CONTAINING PROTEIN"/>
    <property type="match status" value="1"/>
</dbReference>
<name>A0A8K0FXN1_IGNLU</name>
<dbReference type="InterPro" id="IPR013762">
    <property type="entry name" value="Integrase-like_cat_sf"/>
</dbReference>
<dbReference type="OrthoDB" id="5960276at2759"/>